<sequence>MRYRQRIRARLLENDIGNRDAAGLIDTTRAWTKLERNPWRDLTTLFAQLQKARNEIDRKTRKQDFTMDQVDDTLH</sequence>
<evidence type="ECO:0000256" key="1">
    <source>
        <dbReference type="SAM" id="Coils"/>
    </source>
</evidence>
<dbReference type="EMBL" id="NCKW01020112">
    <property type="protein sequence ID" value="POM59059.1"/>
    <property type="molecule type" value="Genomic_DNA"/>
</dbReference>
<accession>A0A2P4X0I1</accession>
<comment type="caution">
    <text evidence="2">The sequence shown here is derived from an EMBL/GenBank/DDBJ whole genome shotgun (WGS) entry which is preliminary data.</text>
</comment>
<proteinExistence type="predicted"/>
<evidence type="ECO:0000313" key="2">
    <source>
        <dbReference type="EMBL" id="POM59059.1"/>
    </source>
</evidence>
<gene>
    <name evidence="2" type="ORF">PHPALM_36212</name>
</gene>
<keyword evidence="1" id="KW-0175">Coiled coil</keyword>
<dbReference type="Proteomes" id="UP000237271">
    <property type="component" value="Unassembled WGS sequence"/>
</dbReference>
<dbReference type="OrthoDB" id="118349at2759"/>
<dbReference type="AlphaFoldDB" id="A0A2P4X0I1"/>
<reference evidence="2 3" key="1">
    <citation type="journal article" date="2017" name="Genome Biol. Evol.">
        <title>Phytophthora megakarya and P. palmivora, closely related causal agents of cacao black pod rot, underwent increases in genome sizes and gene numbers by different mechanisms.</title>
        <authorList>
            <person name="Ali S.S."/>
            <person name="Shao J."/>
            <person name="Lary D.J."/>
            <person name="Kronmiller B."/>
            <person name="Shen D."/>
            <person name="Strem M.D."/>
            <person name="Amoako-Attah I."/>
            <person name="Akrofi A.Y."/>
            <person name="Begoude B.A."/>
            <person name="Ten Hoopen G.M."/>
            <person name="Coulibaly K."/>
            <person name="Kebe B.I."/>
            <person name="Melnick R.L."/>
            <person name="Guiltinan M.J."/>
            <person name="Tyler B.M."/>
            <person name="Meinhardt L.W."/>
            <person name="Bailey B.A."/>
        </authorList>
    </citation>
    <scope>NUCLEOTIDE SEQUENCE [LARGE SCALE GENOMIC DNA]</scope>
    <source>
        <strain evidence="3">sbr112.9</strain>
    </source>
</reference>
<keyword evidence="3" id="KW-1185">Reference proteome</keyword>
<evidence type="ECO:0000313" key="3">
    <source>
        <dbReference type="Proteomes" id="UP000237271"/>
    </source>
</evidence>
<protein>
    <submittedName>
        <fullName evidence="2">Uncharacterized protein</fullName>
    </submittedName>
</protein>
<organism evidence="2 3">
    <name type="scientific">Phytophthora palmivora</name>
    <dbReference type="NCBI Taxonomy" id="4796"/>
    <lineage>
        <taxon>Eukaryota</taxon>
        <taxon>Sar</taxon>
        <taxon>Stramenopiles</taxon>
        <taxon>Oomycota</taxon>
        <taxon>Peronosporomycetes</taxon>
        <taxon>Peronosporales</taxon>
        <taxon>Peronosporaceae</taxon>
        <taxon>Phytophthora</taxon>
    </lineage>
</organism>
<name>A0A2P4X0I1_9STRA</name>
<feature type="coiled-coil region" evidence="1">
    <location>
        <begin position="42"/>
        <end position="69"/>
    </location>
</feature>